<evidence type="ECO:0000313" key="3">
    <source>
        <dbReference type="Proteomes" id="UP000582974"/>
    </source>
</evidence>
<protein>
    <submittedName>
        <fullName evidence="2">Helix-turn-helix transcriptional regulator</fullName>
    </submittedName>
</protein>
<dbReference type="InterPro" id="IPR016032">
    <property type="entry name" value="Sig_transdc_resp-reg_C-effctor"/>
</dbReference>
<organism evidence="2 3">
    <name type="scientific">Haloechinothrix aidingensis</name>
    <dbReference type="NCBI Taxonomy" id="2752311"/>
    <lineage>
        <taxon>Bacteria</taxon>
        <taxon>Bacillati</taxon>
        <taxon>Actinomycetota</taxon>
        <taxon>Actinomycetes</taxon>
        <taxon>Pseudonocardiales</taxon>
        <taxon>Pseudonocardiaceae</taxon>
        <taxon>Haloechinothrix</taxon>
    </lineage>
</organism>
<dbReference type="CDD" id="cd06170">
    <property type="entry name" value="LuxR_C_like"/>
    <property type="match status" value="1"/>
</dbReference>
<gene>
    <name evidence="2" type="ORF">H0B56_10160</name>
</gene>
<dbReference type="InterPro" id="IPR036388">
    <property type="entry name" value="WH-like_DNA-bd_sf"/>
</dbReference>
<comment type="caution">
    <text evidence="2">The sequence shown here is derived from an EMBL/GenBank/DDBJ whole genome shotgun (WGS) entry which is preliminary data.</text>
</comment>
<dbReference type="PANTHER" id="PTHR34293">
    <property type="entry name" value="HTH-TYPE TRANSCRIPTIONAL REGULATOR TRMBL2"/>
    <property type="match status" value="1"/>
</dbReference>
<accession>A0A838A054</accession>
<dbReference type="SUPFAM" id="SSF46785">
    <property type="entry name" value="Winged helix' DNA-binding domain"/>
    <property type="match status" value="1"/>
</dbReference>
<dbReference type="EMBL" id="JACCKD010000003">
    <property type="protein sequence ID" value="MBA0125904.1"/>
    <property type="molecule type" value="Genomic_DNA"/>
</dbReference>
<dbReference type="InterPro" id="IPR000792">
    <property type="entry name" value="Tscrpt_reg_LuxR_C"/>
</dbReference>
<dbReference type="PANTHER" id="PTHR34293:SF1">
    <property type="entry name" value="HTH-TYPE TRANSCRIPTIONAL REGULATOR TRMBL2"/>
    <property type="match status" value="1"/>
</dbReference>
<dbReference type="GO" id="GO:0003677">
    <property type="term" value="F:DNA binding"/>
    <property type="evidence" value="ECO:0007669"/>
    <property type="project" value="InterPro"/>
</dbReference>
<dbReference type="SUPFAM" id="SSF46894">
    <property type="entry name" value="C-terminal effector domain of the bipartite response regulators"/>
    <property type="match status" value="1"/>
</dbReference>
<sequence>MTDDQLTTHLHTLGLDPGAVEVYVWLLAAGPAGHERLATALDLSPDMVRKRLTTLYQAGLVTTTGSEDDTASPVEPTAGLQRLARTREAELRAAEVAAVNAYRSFKREVWQHSPDDIVEVITAPHVAERVELEESTASSEVLRFDSPPYSTPSGPNDVEVANLRRGVTYRVVYARAAVRQPDYYSSNIQPCIAAGEQARVLPTVPVKLTIYDGKLAMVSLSDTGADLNRSMLLVRQSSLLDALYGLFETSWRAALPMHLGTKEPSTLRPIERRIIELLASGITDAGIAELLGISRRTLSRHVESLTTRAGVVSRFQLAVYACRNGWI</sequence>
<dbReference type="SMART" id="SM00421">
    <property type="entry name" value="HTH_LUXR"/>
    <property type="match status" value="1"/>
</dbReference>
<name>A0A838A054_9PSEU</name>
<reference evidence="2 3" key="1">
    <citation type="submission" date="2020-07" db="EMBL/GenBank/DDBJ databases">
        <title>Genome of Haloechinothrix sp.</title>
        <authorList>
            <person name="Tang S.-K."/>
            <person name="Yang L."/>
            <person name="Zhu W.-Y."/>
        </authorList>
    </citation>
    <scope>NUCLEOTIDE SEQUENCE [LARGE SCALE GENOMIC DNA]</scope>
    <source>
        <strain evidence="2 3">YIM 98757</strain>
    </source>
</reference>
<evidence type="ECO:0000259" key="1">
    <source>
        <dbReference type="PROSITE" id="PS50043"/>
    </source>
</evidence>
<dbReference type="Pfam" id="PF00196">
    <property type="entry name" value="GerE"/>
    <property type="match status" value="1"/>
</dbReference>
<dbReference type="PROSITE" id="PS50043">
    <property type="entry name" value="HTH_LUXR_2"/>
    <property type="match status" value="1"/>
</dbReference>
<proteinExistence type="predicted"/>
<dbReference type="InterPro" id="IPR036390">
    <property type="entry name" value="WH_DNA-bd_sf"/>
</dbReference>
<dbReference type="GO" id="GO:0006355">
    <property type="term" value="P:regulation of DNA-templated transcription"/>
    <property type="evidence" value="ECO:0007669"/>
    <property type="project" value="InterPro"/>
</dbReference>
<dbReference type="InterPro" id="IPR051797">
    <property type="entry name" value="TrmB-like"/>
</dbReference>
<dbReference type="RefSeq" id="WP_180892728.1">
    <property type="nucleotide sequence ID" value="NZ_JACCKD010000003.1"/>
</dbReference>
<evidence type="ECO:0000313" key="2">
    <source>
        <dbReference type="EMBL" id="MBA0125904.1"/>
    </source>
</evidence>
<dbReference type="Proteomes" id="UP000582974">
    <property type="component" value="Unassembled WGS sequence"/>
</dbReference>
<keyword evidence="3" id="KW-1185">Reference proteome</keyword>
<feature type="domain" description="HTH luxR-type" evidence="1">
    <location>
        <begin position="260"/>
        <end position="325"/>
    </location>
</feature>
<dbReference type="AlphaFoldDB" id="A0A838A054"/>
<dbReference type="Gene3D" id="1.10.10.10">
    <property type="entry name" value="Winged helix-like DNA-binding domain superfamily/Winged helix DNA-binding domain"/>
    <property type="match status" value="2"/>
</dbReference>